<feature type="DNA-binding region" description="H-T-H motif" evidence="4">
    <location>
        <begin position="35"/>
        <end position="54"/>
    </location>
</feature>
<dbReference type="Pfam" id="PF00440">
    <property type="entry name" value="TetR_N"/>
    <property type="match status" value="1"/>
</dbReference>
<dbReference type="PRINTS" id="PR00455">
    <property type="entry name" value="HTHTETR"/>
</dbReference>
<dbReference type="InterPro" id="IPR050109">
    <property type="entry name" value="HTH-type_TetR-like_transc_reg"/>
</dbReference>
<dbReference type="SUPFAM" id="SSF46689">
    <property type="entry name" value="Homeodomain-like"/>
    <property type="match status" value="1"/>
</dbReference>
<keyword evidence="1" id="KW-0805">Transcription regulation</keyword>
<dbReference type="InterPro" id="IPR001647">
    <property type="entry name" value="HTH_TetR"/>
</dbReference>
<evidence type="ECO:0000313" key="6">
    <source>
        <dbReference type="EMBL" id="MCT9003022.1"/>
    </source>
</evidence>
<evidence type="ECO:0000313" key="7">
    <source>
        <dbReference type="Proteomes" id="UP001300496"/>
    </source>
</evidence>
<accession>A0ABT2PFP6</accession>
<evidence type="ECO:0000256" key="2">
    <source>
        <dbReference type="ARBA" id="ARBA00023125"/>
    </source>
</evidence>
<keyword evidence="3" id="KW-0804">Transcription</keyword>
<keyword evidence="2 4" id="KW-0238">DNA-binding</keyword>
<evidence type="ECO:0000256" key="1">
    <source>
        <dbReference type="ARBA" id="ARBA00023015"/>
    </source>
</evidence>
<evidence type="ECO:0000259" key="5">
    <source>
        <dbReference type="PROSITE" id="PS50977"/>
    </source>
</evidence>
<sequence>MSETPRTRLSPDERRQQIVDAASELYRERRYDDISMEELAAAAGVARGLLHHYFGSKRELFLAVMTQSVRLPVEELPDLEGRPIAERARLMMAWILEGARTYGQRWVNTAGAEGMHDGGDVQVLVDVADDRAARFVLDALGLPDDAALRARLRPVAAFIKALCREWLQRETLTRDDVLDLSTAAVLAAVREQ</sequence>
<gene>
    <name evidence="6" type="ORF">N4R40_11665</name>
</gene>
<protein>
    <submittedName>
        <fullName evidence="6">TetR/AcrR family transcriptional regulator</fullName>
    </submittedName>
</protein>
<organism evidence="6 7">
    <name type="scientific">Microbacterium memoriense</name>
    <dbReference type="NCBI Taxonomy" id="2978350"/>
    <lineage>
        <taxon>Bacteria</taxon>
        <taxon>Bacillati</taxon>
        <taxon>Actinomycetota</taxon>
        <taxon>Actinomycetes</taxon>
        <taxon>Micrococcales</taxon>
        <taxon>Microbacteriaceae</taxon>
        <taxon>Microbacterium</taxon>
    </lineage>
</organism>
<dbReference type="Proteomes" id="UP001300496">
    <property type="component" value="Unassembled WGS sequence"/>
</dbReference>
<keyword evidence="7" id="KW-1185">Reference proteome</keyword>
<dbReference type="PANTHER" id="PTHR30055">
    <property type="entry name" value="HTH-TYPE TRANSCRIPTIONAL REGULATOR RUTR"/>
    <property type="match status" value="1"/>
</dbReference>
<feature type="domain" description="HTH tetR-type" evidence="5">
    <location>
        <begin position="12"/>
        <end position="72"/>
    </location>
</feature>
<proteinExistence type="predicted"/>
<reference evidence="6 7" key="1">
    <citation type="journal article" date="2024" name="Int. J. Syst. Evol. Microbiol.">
        <title>Microbacterium memoriense sp. nov., a member of the Actinomycetota from marine beach sediment of the north coast of Portugal.</title>
        <authorList>
            <person name="Santos J.D.N.D."/>
            <person name="Klimek D."/>
            <person name="Calusinska M."/>
            <person name="Lobo-da-Cunha A."/>
            <person name="Catita J."/>
            <person name="Goncalves H."/>
            <person name="Gonzalez I."/>
            <person name="Lage O.M."/>
        </authorList>
    </citation>
    <scope>NUCLEOTIDE SEQUENCE [LARGE SCALE GENOMIC DNA]</scope>
    <source>
        <strain evidence="6 7">PMIC_1C1B</strain>
    </source>
</reference>
<dbReference type="PANTHER" id="PTHR30055:SF234">
    <property type="entry name" value="HTH-TYPE TRANSCRIPTIONAL REGULATOR BETI"/>
    <property type="match status" value="1"/>
</dbReference>
<evidence type="ECO:0000256" key="3">
    <source>
        <dbReference type="ARBA" id="ARBA00023163"/>
    </source>
</evidence>
<evidence type="ECO:0000256" key="4">
    <source>
        <dbReference type="PROSITE-ProRule" id="PRU00335"/>
    </source>
</evidence>
<dbReference type="RefSeq" id="WP_261607554.1">
    <property type="nucleotide sequence ID" value="NZ_JAODOR010000014.1"/>
</dbReference>
<dbReference type="InterPro" id="IPR009057">
    <property type="entry name" value="Homeodomain-like_sf"/>
</dbReference>
<name>A0ABT2PFP6_9MICO</name>
<dbReference type="EMBL" id="JAODOR010000014">
    <property type="protein sequence ID" value="MCT9003022.1"/>
    <property type="molecule type" value="Genomic_DNA"/>
</dbReference>
<dbReference type="Gene3D" id="1.10.357.10">
    <property type="entry name" value="Tetracycline Repressor, domain 2"/>
    <property type="match status" value="1"/>
</dbReference>
<comment type="caution">
    <text evidence="6">The sequence shown here is derived from an EMBL/GenBank/DDBJ whole genome shotgun (WGS) entry which is preliminary data.</text>
</comment>
<dbReference type="PROSITE" id="PS50977">
    <property type="entry name" value="HTH_TETR_2"/>
    <property type="match status" value="1"/>
</dbReference>